<keyword evidence="6" id="KW-1000">Mitochondrion outer membrane</keyword>
<dbReference type="Proteomes" id="UP001313282">
    <property type="component" value="Unassembled WGS sequence"/>
</dbReference>
<dbReference type="EMBL" id="JAVHNR010000001">
    <property type="protein sequence ID" value="KAK6356601.1"/>
    <property type="molecule type" value="Genomic_DNA"/>
</dbReference>
<comment type="similarity">
    <text evidence="2">Belongs to the eukaryotic mitochondrial porin family.</text>
</comment>
<evidence type="ECO:0000256" key="9">
    <source>
        <dbReference type="ARBA" id="ARBA00023128"/>
    </source>
</evidence>
<evidence type="ECO:0000313" key="16">
    <source>
        <dbReference type="Proteomes" id="UP001313282"/>
    </source>
</evidence>
<evidence type="ECO:0000256" key="2">
    <source>
        <dbReference type="ARBA" id="ARBA00007780"/>
    </source>
</evidence>
<dbReference type="AlphaFoldDB" id="A0AAN8N033"/>
<evidence type="ECO:0000256" key="13">
    <source>
        <dbReference type="SAM" id="MobiDB-lite"/>
    </source>
</evidence>
<evidence type="ECO:0000256" key="4">
    <source>
        <dbReference type="ARBA" id="ARBA00022452"/>
    </source>
</evidence>
<sequence length="363" mass="38910">MAESGKVPTTQQTKKTPGKLKPHHSNIIAPTPTNQSAHLPFHPLLSLTLVFFLGCFPFLFTRPRSIHPICPTIISTVYSKMAPPAFSDIAKPSLDLLNKDFYHTAAATLEVKSKAPNGVAFTVKGKSDHKSGISGQLEAKYTDKPTGLTLTQAWTTFNALDTKVELDNTIANGLKAEVLTQFLPASKNTGAKLNLHFRQPNFHGRAFFDLLKGPTFNGDLAVGHEGFLVGAEVGYDVTSAKITRYAAGLGYSVPEYTAAITASNNLSIFSASYYHKVNTQVEAGAKATWDAKSSSAVGLEVGSKYKLDSLAFVKAKINNTGIAALAYNQVLRPGVTIGLGVSIDTQRLSESAHKFGASFTFEG</sequence>
<evidence type="ECO:0000256" key="3">
    <source>
        <dbReference type="ARBA" id="ARBA00022448"/>
    </source>
</evidence>
<keyword evidence="7" id="KW-0406">Ion transport</keyword>
<gene>
    <name evidence="15" type="primary">POR1</name>
    <name evidence="15" type="ORF">TWF718_000949</name>
</gene>
<dbReference type="GO" id="GO:0046930">
    <property type="term" value="C:pore complex"/>
    <property type="evidence" value="ECO:0007669"/>
    <property type="project" value="UniProtKB-KW"/>
</dbReference>
<keyword evidence="3" id="KW-0813">Transport</keyword>
<keyword evidence="9" id="KW-0496">Mitochondrion</keyword>
<name>A0AAN8N033_9PEZI</name>
<comment type="function">
    <text evidence="11">Forms a channel through the cell membrane that allows diffusion of small hydrophilic molecules. The channel adopts an open conformation at low or zero membrane potential and a closed conformation at potentials above 30-40 mV. The open state has a weak anion selectivity whereas the closed state is cation-selective.</text>
</comment>
<dbReference type="PROSITE" id="PS00558">
    <property type="entry name" value="EUKARYOTIC_PORIN"/>
    <property type="match status" value="1"/>
</dbReference>
<dbReference type="PRINTS" id="PR00185">
    <property type="entry name" value="EUKARYTPORIN"/>
</dbReference>
<feature type="transmembrane region" description="Helical" evidence="14">
    <location>
        <begin position="41"/>
        <end position="60"/>
    </location>
</feature>
<protein>
    <recommendedName>
        <fullName evidence="12">Mitochondrial outer membrane protein porin</fullName>
    </recommendedName>
</protein>
<dbReference type="InterPro" id="IPR001925">
    <property type="entry name" value="Porin_Euk"/>
</dbReference>
<evidence type="ECO:0000256" key="7">
    <source>
        <dbReference type="ARBA" id="ARBA00023065"/>
    </source>
</evidence>
<comment type="subcellular location">
    <subcellularLocation>
        <location evidence="1">Mitochondrion outer membrane</location>
    </subcellularLocation>
</comment>
<evidence type="ECO:0000313" key="15">
    <source>
        <dbReference type="EMBL" id="KAK6356601.1"/>
    </source>
</evidence>
<dbReference type="PANTHER" id="PTHR11743:SF70">
    <property type="entry name" value="GH26960P-RELATED"/>
    <property type="match status" value="1"/>
</dbReference>
<evidence type="ECO:0000256" key="1">
    <source>
        <dbReference type="ARBA" id="ARBA00004294"/>
    </source>
</evidence>
<comment type="caution">
    <text evidence="15">The sequence shown here is derived from an EMBL/GenBank/DDBJ whole genome shotgun (WGS) entry which is preliminary data.</text>
</comment>
<dbReference type="FunFam" id="2.40.160.10:FF:000004">
    <property type="entry name" value="Por1 mitochondrial outer membrane porin"/>
    <property type="match status" value="1"/>
</dbReference>
<feature type="compositionally biased region" description="Low complexity" evidence="13">
    <location>
        <begin position="1"/>
        <end position="15"/>
    </location>
</feature>
<accession>A0AAN8N033</accession>
<reference evidence="15 16" key="1">
    <citation type="submission" date="2019-10" db="EMBL/GenBank/DDBJ databases">
        <authorList>
            <person name="Palmer J.M."/>
        </authorList>
    </citation>
    <scope>NUCLEOTIDE SEQUENCE [LARGE SCALE GENOMIC DNA]</scope>
    <source>
        <strain evidence="15 16">TWF718</strain>
    </source>
</reference>
<dbReference type="CDD" id="cd07306">
    <property type="entry name" value="Porin3_VDAC"/>
    <property type="match status" value="1"/>
</dbReference>
<dbReference type="InterPro" id="IPR023614">
    <property type="entry name" value="Porin_dom_sf"/>
</dbReference>
<evidence type="ECO:0000256" key="10">
    <source>
        <dbReference type="ARBA" id="ARBA00023136"/>
    </source>
</evidence>
<keyword evidence="5 14" id="KW-0812">Transmembrane</keyword>
<evidence type="ECO:0000256" key="8">
    <source>
        <dbReference type="ARBA" id="ARBA00023114"/>
    </source>
</evidence>
<evidence type="ECO:0000256" key="14">
    <source>
        <dbReference type="SAM" id="Phobius"/>
    </source>
</evidence>
<keyword evidence="16" id="KW-1185">Reference proteome</keyword>
<organism evidence="15 16">
    <name type="scientific">Orbilia javanica</name>
    <dbReference type="NCBI Taxonomy" id="47235"/>
    <lineage>
        <taxon>Eukaryota</taxon>
        <taxon>Fungi</taxon>
        <taxon>Dikarya</taxon>
        <taxon>Ascomycota</taxon>
        <taxon>Pezizomycotina</taxon>
        <taxon>Orbiliomycetes</taxon>
        <taxon>Orbiliales</taxon>
        <taxon>Orbiliaceae</taxon>
        <taxon>Orbilia</taxon>
    </lineage>
</organism>
<dbReference type="GO" id="GO:0015288">
    <property type="term" value="F:porin activity"/>
    <property type="evidence" value="ECO:0007669"/>
    <property type="project" value="UniProtKB-KW"/>
</dbReference>
<evidence type="ECO:0000256" key="11">
    <source>
        <dbReference type="ARBA" id="ARBA00054641"/>
    </source>
</evidence>
<keyword evidence="4" id="KW-1134">Transmembrane beta strand</keyword>
<proteinExistence type="inferred from homology"/>
<dbReference type="Pfam" id="PF01459">
    <property type="entry name" value="Porin_3"/>
    <property type="match status" value="1"/>
</dbReference>
<feature type="region of interest" description="Disordered" evidence="13">
    <location>
        <begin position="1"/>
        <end position="31"/>
    </location>
</feature>
<evidence type="ECO:0000256" key="5">
    <source>
        <dbReference type="ARBA" id="ARBA00022692"/>
    </source>
</evidence>
<keyword evidence="8" id="KW-0626">Porin</keyword>
<keyword evidence="14" id="KW-1133">Transmembrane helix</keyword>
<evidence type="ECO:0000256" key="12">
    <source>
        <dbReference type="ARBA" id="ARBA00073272"/>
    </source>
</evidence>
<dbReference type="GO" id="GO:0005741">
    <property type="term" value="C:mitochondrial outer membrane"/>
    <property type="evidence" value="ECO:0007669"/>
    <property type="project" value="UniProtKB-SubCell"/>
</dbReference>
<keyword evidence="10 14" id="KW-0472">Membrane</keyword>
<dbReference type="GO" id="GO:0008308">
    <property type="term" value="F:voltage-gated monoatomic anion channel activity"/>
    <property type="evidence" value="ECO:0007669"/>
    <property type="project" value="InterPro"/>
</dbReference>
<dbReference type="PANTHER" id="PTHR11743">
    <property type="entry name" value="VOLTAGE-DEPENDENT ANION-SELECTIVE CHANNEL"/>
    <property type="match status" value="1"/>
</dbReference>
<evidence type="ECO:0000256" key="6">
    <source>
        <dbReference type="ARBA" id="ARBA00022787"/>
    </source>
</evidence>
<dbReference type="Gene3D" id="2.40.160.10">
    <property type="entry name" value="Porin"/>
    <property type="match status" value="1"/>
</dbReference>
<dbReference type="InterPro" id="IPR027246">
    <property type="entry name" value="Porin_Euk/Tom40"/>
</dbReference>